<dbReference type="PANTHER" id="PTHR10846:SF8">
    <property type="entry name" value="INNER MEMBRANE PROTEIN YRBG"/>
    <property type="match status" value="1"/>
</dbReference>
<dbReference type="GO" id="GO:0008273">
    <property type="term" value="F:calcium, potassium:sodium antiporter activity"/>
    <property type="evidence" value="ECO:0007669"/>
    <property type="project" value="TreeGrafter"/>
</dbReference>
<evidence type="ECO:0000313" key="8">
    <source>
        <dbReference type="Proteomes" id="UP000005317"/>
    </source>
</evidence>
<name>A0A656HCC5_THINJ</name>
<dbReference type="RefSeq" id="WP_002707770.1">
    <property type="nucleotide sequence ID" value="NZ_JH651384.1"/>
</dbReference>
<dbReference type="AlphaFoldDB" id="A0A656HCC5"/>
<feature type="domain" description="Sodium/calcium exchanger membrane region" evidence="6">
    <location>
        <begin position="5"/>
        <end position="144"/>
    </location>
</feature>
<feature type="transmembrane region" description="Helical" evidence="5">
    <location>
        <begin position="275"/>
        <end position="293"/>
    </location>
</feature>
<proteinExistence type="predicted"/>
<dbReference type="InterPro" id="IPR044880">
    <property type="entry name" value="NCX_ion-bd_dom_sf"/>
</dbReference>
<feature type="transmembrane region" description="Helical" evidence="5">
    <location>
        <begin position="176"/>
        <end position="195"/>
    </location>
</feature>
<evidence type="ECO:0000256" key="1">
    <source>
        <dbReference type="ARBA" id="ARBA00004141"/>
    </source>
</evidence>
<organism evidence="7 8">
    <name type="scientific">Thiothrix nivea (strain ATCC 35100 / DSM 5205 / JP2)</name>
    <dbReference type="NCBI Taxonomy" id="870187"/>
    <lineage>
        <taxon>Bacteria</taxon>
        <taxon>Pseudomonadati</taxon>
        <taxon>Pseudomonadota</taxon>
        <taxon>Gammaproteobacteria</taxon>
        <taxon>Thiotrichales</taxon>
        <taxon>Thiotrichaceae</taxon>
        <taxon>Thiothrix</taxon>
    </lineage>
</organism>
<reference evidence="8" key="1">
    <citation type="journal article" date="2011" name="Stand. Genomic Sci.">
        <title>Genome sequence of the filamentous, gliding Thiothrix nivea neotype strain (JP2(T)).</title>
        <authorList>
            <person name="Lapidus A."/>
            <person name="Nolan M."/>
            <person name="Lucas S."/>
            <person name="Glavina Del Rio T."/>
            <person name="Tice H."/>
            <person name="Cheng J.F."/>
            <person name="Tapia R."/>
            <person name="Han C."/>
            <person name="Goodwin L."/>
            <person name="Pitluck S."/>
            <person name="Liolios K."/>
            <person name="Pagani I."/>
            <person name="Ivanova N."/>
            <person name="Huntemann M."/>
            <person name="Mavromatis K."/>
            <person name="Mikhailova N."/>
            <person name="Pati A."/>
            <person name="Chen A."/>
            <person name="Palaniappan K."/>
            <person name="Land M."/>
            <person name="Brambilla E.M."/>
            <person name="Rohde M."/>
            <person name="Abt B."/>
            <person name="Verbarg S."/>
            <person name="Goker M."/>
            <person name="Bristow J."/>
            <person name="Eisen J.A."/>
            <person name="Markowitz V."/>
            <person name="Hugenholtz P."/>
            <person name="Kyrpides N.C."/>
            <person name="Klenk H.P."/>
            <person name="Woyke T."/>
        </authorList>
    </citation>
    <scope>NUCLEOTIDE SEQUENCE [LARGE SCALE GENOMIC DNA]</scope>
    <source>
        <strain evidence="8">ATCC 35100 / DSM 5205 / JP2</strain>
    </source>
</reference>
<feature type="transmembrane region" description="Helical" evidence="5">
    <location>
        <begin position="241"/>
        <end position="263"/>
    </location>
</feature>
<dbReference type="EMBL" id="JH651384">
    <property type="protein sequence ID" value="EIJ33822.1"/>
    <property type="molecule type" value="Genomic_DNA"/>
</dbReference>
<keyword evidence="2 5" id="KW-0812">Transmembrane</keyword>
<evidence type="ECO:0000259" key="6">
    <source>
        <dbReference type="Pfam" id="PF01699"/>
    </source>
</evidence>
<evidence type="ECO:0000256" key="5">
    <source>
        <dbReference type="SAM" id="Phobius"/>
    </source>
</evidence>
<dbReference type="InterPro" id="IPR004481">
    <property type="entry name" value="K/Na/Ca-exchanger"/>
</dbReference>
<feature type="transmembrane region" description="Helical" evidence="5">
    <location>
        <begin position="305"/>
        <end position="323"/>
    </location>
</feature>
<feature type="domain" description="Sodium/calcium exchanger membrane region" evidence="6">
    <location>
        <begin position="177"/>
        <end position="320"/>
    </location>
</feature>
<dbReference type="PANTHER" id="PTHR10846">
    <property type="entry name" value="SODIUM/POTASSIUM/CALCIUM EXCHANGER"/>
    <property type="match status" value="1"/>
</dbReference>
<evidence type="ECO:0000256" key="2">
    <source>
        <dbReference type="ARBA" id="ARBA00022692"/>
    </source>
</evidence>
<feature type="transmembrane region" description="Helical" evidence="5">
    <location>
        <begin position="125"/>
        <end position="145"/>
    </location>
</feature>
<dbReference type="InterPro" id="IPR004837">
    <property type="entry name" value="NaCa_Exmemb"/>
</dbReference>
<dbReference type="OrthoDB" id="9794225at2"/>
<keyword evidence="8" id="KW-1185">Reference proteome</keyword>
<accession>A0A656HCC5</accession>
<dbReference type="GO" id="GO:0006874">
    <property type="term" value="P:intracellular calcium ion homeostasis"/>
    <property type="evidence" value="ECO:0007669"/>
    <property type="project" value="TreeGrafter"/>
</dbReference>
<dbReference type="GO" id="GO:0005262">
    <property type="term" value="F:calcium channel activity"/>
    <property type="evidence" value="ECO:0007669"/>
    <property type="project" value="TreeGrafter"/>
</dbReference>
<comment type="subcellular location">
    <subcellularLocation>
        <location evidence="1">Membrane</location>
        <topology evidence="1">Multi-pass membrane protein</topology>
    </subcellularLocation>
</comment>
<dbReference type="Gene3D" id="1.20.1420.30">
    <property type="entry name" value="NCX, central ion-binding region"/>
    <property type="match status" value="2"/>
</dbReference>
<dbReference type="NCBIfam" id="TIGR00367">
    <property type="entry name" value="calcium/sodium antiporter"/>
    <property type="match status" value="1"/>
</dbReference>
<keyword evidence="3 5" id="KW-1133">Transmembrane helix</keyword>
<dbReference type="Pfam" id="PF01699">
    <property type="entry name" value="Na_Ca_ex"/>
    <property type="match status" value="2"/>
</dbReference>
<evidence type="ECO:0000256" key="3">
    <source>
        <dbReference type="ARBA" id="ARBA00022989"/>
    </source>
</evidence>
<protein>
    <submittedName>
        <fullName evidence="7">Na+/Ca+ antiporter, CaCA family</fullName>
    </submittedName>
</protein>
<dbReference type="GO" id="GO:0005886">
    <property type="term" value="C:plasma membrane"/>
    <property type="evidence" value="ECO:0007669"/>
    <property type="project" value="TreeGrafter"/>
</dbReference>
<feature type="transmembrane region" description="Helical" evidence="5">
    <location>
        <begin position="78"/>
        <end position="96"/>
    </location>
</feature>
<sequence length="328" mass="34214" precursor="true">MLLFTLAVLTGLILLAWSADRFVLGAASLARLTGISPLTVGMVIVGFGTSAPEILVSVIAALDGAPGMALGNAVGSNIANIALILGVTALLTPLAVHSRIVKRELPIVLGVGIFSWLLLRDGDASRLDGAILLSLLVGLLVWLVYSAKRSYFLEPLTAEMTGEVQEIQADLTMPRAIFWTVAGLILLVASSRLLVWGASGIATAFGISDLVIGLTIVAIGTSLPELAASIASARKGEADLAVGNIVGSNLFNNLAVIGLPAMIHPLATPPELLSRDLPIMIGLTLLLIVFNYTPPKNNMITRPEGLILLAAFIGYQLLLYIQSVPAGS</sequence>
<evidence type="ECO:0000313" key="7">
    <source>
        <dbReference type="EMBL" id="EIJ33822.1"/>
    </source>
</evidence>
<dbReference type="Proteomes" id="UP000005317">
    <property type="component" value="Unassembled WGS sequence"/>
</dbReference>
<evidence type="ECO:0000256" key="4">
    <source>
        <dbReference type="ARBA" id="ARBA00023136"/>
    </source>
</evidence>
<keyword evidence="4 5" id="KW-0472">Membrane</keyword>
<gene>
    <name evidence="7" type="ORF">Thini_1204</name>
</gene>